<dbReference type="GO" id="GO:0008649">
    <property type="term" value="F:rRNA methyltransferase activity"/>
    <property type="evidence" value="ECO:0007669"/>
    <property type="project" value="InterPro"/>
</dbReference>
<evidence type="ECO:0000256" key="2">
    <source>
        <dbReference type="ARBA" id="ARBA00004496"/>
    </source>
</evidence>
<evidence type="ECO:0000256" key="7">
    <source>
        <dbReference type="ARBA" id="ARBA00022603"/>
    </source>
</evidence>
<dbReference type="GO" id="GO:0003723">
    <property type="term" value="F:RNA binding"/>
    <property type="evidence" value="ECO:0007669"/>
    <property type="project" value="UniProtKB-UniRule"/>
</dbReference>
<keyword evidence="5" id="KW-0963">Cytoplasm</keyword>
<evidence type="ECO:0000256" key="4">
    <source>
        <dbReference type="ARBA" id="ARBA00012140"/>
    </source>
</evidence>
<accession>A0A288QXA0</accession>
<evidence type="ECO:0000313" key="16">
    <source>
        <dbReference type="Proteomes" id="UP000254912"/>
    </source>
</evidence>
<dbReference type="Gene3D" id="3.30.70.1170">
    <property type="entry name" value="Sun protein, domain 3"/>
    <property type="match status" value="1"/>
</dbReference>
<keyword evidence="8 14" id="KW-0808">Transferase</keyword>
<dbReference type="FunFam" id="3.40.50.150:FF:000022">
    <property type="entry name" value="Ribosomal RNA small subunit methyltransferase B"/>
    <property type="match status" value="1"/>
</dbReference>
<dbReference type="RefSeq" id="WP_070230379.1">
    <property type="nucleotide sequence ID" value="NZ_BJYO01000002.1"/>
</dbReference>
<evidence type="ECO:0000256" key="1">
    <source>
        <dbReference type="ARBA" id="ARBA00002724"/>
    </source>
</evidence>
<dbReference type="EMBL" id="QRAS01000001">
    <property type="protein sequence ID" value="RDL12345.1"/>
    <property type="molecule type" value="Genomic_DNA"/>
</dbReference>
<dbReference type="GO" id="GO:0006355">
    <property type="term" value="P:regulation of DNA-templated transcription"/>
    <property type="evidence" value="ECO:0007669"/>
    <property type="project" value="InterPro"/>
</dbReference>
<organism evidence="15 16">
    <name type="scientific">Weissella soli</name>
    <dbReference type="NCBI Taxonomy" id="155866"/>
    <lineage>
        <taxon>Bacteria</taxon>
        <taxon>Bacillati</taxon>
        <taxon>Bacillota</taxon>
        <taxon>Bacilli</taxon>
        <taxon>Lactobacillales</taxon>
        <taxon>Lactobacillaceae</taxon>
        <taxon>Weissella</taxon>
    </lineage>
</organism>
<gene>
    <name evidence="15" type="ORF">DFP99_0784</name>
</gene>
<dbReference type="GO" id="GO:0005737">
    <property type="term" value="C:cytoplasm"/>
    <property type="evidence" value="ECO:0007669"/>
    <property type="project" value="UniProtKB-SubCell"/>
</dbReference>
<dbReference type="FunFam" id="1.10.940.10:FF:000006">
    <property type="entry name" value="16S rRNA (Cytosine(967)-C(5))-methyltransferase RsmB"/>
    <property type="match status" value="1"/>
</dbReference>
<dbReference type="PROSITE" id="PS51686">
    <property type="entry name" value="SAM_MT_RSMB_NOP"/>
    <property type="match status" value="1"/>
</dbReference>
<dbReference type="KEGG" id="wso:WSWS_01155"/>
<evidence type="ECO:0000256" key="9">
    <source>
        <dbReference type="ARBA" id="ARBA00022691"/>
    </source>
</evidence>
<feature type="binding site" evidence="14">
    <location>
        <position position="295"/>
    </location>
    <ligand>
        <name>S-adenosyl-L-methionine</name>
        <dbReference type="ChEBI" id="CHEBI:59789"/>
    </ligand>
</feature>
<feature type="binding site" evidence="14">
    <location>
        <position position="323"/>
    </location>
    <ligand>
        <name>S-adenosyl-L-methionine</name>
        <dbReference type="ChEBI" id="CHEBI:59789"/>
    </ligand>
</feature>
<evidence type="ECO:0000256" key="12">
    <source>
        <dbReference type="ARBA" id="ARBA00031088"/>
    </source>
</evidence>
<dbReference type="Proteomes" id="UP000254912">
    <property type="component" value="Unassembled WGS sequence"/>
</dbReference>
<dbReference type="InterPro" id="IPR029063">
    <property type="entry name" value="SAM-dependent_MTases_sf"/>
</dbReference>
<dbReference type="PANTHER" id="PTHR22807:SF53">
    <property type="entry name" value="RIBOSOMAL RNA SMALL SUBUNIT METHYLTRANSFERASE B-RELATED"/>
    <property type="match status" value="1"/>
</dbReference>
<dbReference type="InterPro" id="IPR006027">
    <property type="entry name" value="NusB_RsmB_TIM44"/>
</dbReference>
<evidence type="ECO:0000256" key="13">
    <source>
        <dbReference type="ARBA" id="ARBA00047283"/>
    </source>
</evidence>
<name>A0A288QXA0_9LACO</name>
<comment type="subcellular location">
    <subcellularLocation>
        <location evidence="2">Cytoplasm</location>
    </subcellularLocation>
</comment>
<feature type="binding site" evidence="14">
    <location>
        <begin position="269"/>
        <end position="275"/>
    </location>
    <ligand>
        <name>S-adenosyl-L-methionine</name>
        <dbReference type="ChEBI" id="CHEBI:59789"/>
    </ligand>
</feature>
<dbReference type="InterPro" id="IPR054728">
    <property type="entry name" value="RsmB-like_ferredoxin"/>
</dbReference>
<dbReference type="NCBIfam" id="TIGR00563">
    <property type="entry name" value="rsmB"/>
    <property type="match status" value="1"/>
</dbReference>
<dbReference type="EC" id="2.1.1.176" evidence="4"/>
<dbReference type="CDD" id="cd02440">
    <property type="entry name" value="AdoMet_MTases"/>
    <property type="match status" value="1"/>
</dbReference>
<reference evidence="15 16" key="1">
    <citation type="submission" date="2018-07" db="EMBL/GenBank/DDBJ databases">
        <title>Genomic Encyclopedia of Type Strains, Phase III (KMG-III): the genomes of soil and plant-associated and newly described type strains.</title>
        <authorList>
            <person name="Whitman W."/>
        </authorList>
    </citation>
    <scope>NUCLEOTIDE SEQUENCE [LARGE SCALE GENOMIC DNA]</scope>
    <source>
        <strain evidence="15 16">CECT 7031</strain>
    </source>
</reference>
<dbReference type="InterPro" id="IPR004573">
    <property type="entry name" value="rRNA_ssu_MeTfrase_B"/>
</dbReference>
<dbReference type="AlphaFoldDB" id="A0A288QXA0"/>
<dbReference type="InterPro" id="IPR001678">
    <property type="entry name" value="MeTrfase_RsmB-F_NOP2_dom"/>
</dbReference>
<keyword evidence="9 14" id="KW-0949">S-adenosyl-L-methionine</keyword>
<evidence type="ECO:0000256" key="8">
    <source>
        <dbReference type="ARBA" id="ARBA00022679"/>
    </source>
</evidence>
<dbReference type="InterPro" id="IPR023267">
    <property type="entry name" value="RCMT"/>
</dbReference>
<keyword evidence="6" id="KW-0698">rRNA processing</keyword>
<dbReference type="SUPFAM" id="SSF48013">
    <property type="entry name" value="NusB-like"/>
    <property type="match status" value="1"/>
</dbReference>
<feature type="active site" description="Nucleophile" evidence="14">
    <location>
        <position position="395"/>
    </location>
</feature>
<comment type="caution">
    <text evidence="15">The sequence shown here is derived from an EMBL/GenBank/DDBJ whole genome shotgun (WGS) entry which is preliminary data.</text>
</comment>
<dbReference type="Pfam" id="PF01029">
    <property type="entry name" value="NusB"/>
    <property type="match status" value="1"/>
</dbReference>
<dbReference type="PANTHER" id="PTHR22807">
    <property type="entry name" value="NOP2 YEAST -RELATED NOL1/NOP2/FMU SUN DOMAIN-CONTAINING"/>
    <property type="match status" value="1"/>
</dbReference>
<evidence type="ECO:0000256" key="10">
    <source>
        <dbReference type="ARBA" id="ARBA00022884"/>
    </source>
</evidence>
<dbReference type="SUPFAM" id="SSF53335">
    <property type="entry name" value="S-adenosyl-L-methionine-dependent methyltransferases"/>
    <property type="match status" value="1"/>
</dbReference>
<dbReference type="InterPro" id="IPR018314">
    <property type="entry name" value="RsmB/NOL1/NOP2-like_CS"/>
</dbReference>
<sequence>MSKGKSNVIAGWEQKNPRALAVRALEKIQNGAYSNLQLNQIIKQSQLEERDIHLMTTMTYGVIQHRLTLEYWLHPFVADWKKLDAWVKELLYISLFQMEYLDKVPNHAIFDEAIAIAKRRGHDGTRKFVTGVLHAIDRQGVRAIDDITDPVQRLSIAASLPVWLIEELTAELGVEKATAIAGAINEAPAQSARVNLAVTTVAAATTALEAEGFTVTPSKVVPEALLLHGGHVASSQAFQDGLVTLQDESAMLMAPSLQIEPGHHVLDAAAAPGGKTTQIATYLDATVGGRVEALDIHDHKIQLINQNAERLHVADRISARNLDARQVDEAFADEFFDRILVDAPCSGFGLLRRKPEIRYDKTMADSLSLQKIQLGILDSVADKLKVGGRLVYGTCTILSAENEDVVHQFVTTHPEFELVPTETAYELNALDEEGMLHMYPDDYDSDGFFIATLVKKATK</sequence>
<keyword evidence="10 14" id="KW-0694">RNA-binding</keyword>
<dbReference type="InterPro" id="IPR049560">
    <property type="entry name" value="MeTrfase_RsmB-F_NOP2_cat"/>
</dbReference>
<dbReference type="PROSITE" id="PS01153">
    <property type="entry name" value="NOL1_NOP2_SUN"/>
    <property type="match status" value="1"/>
</dbReference>
<dbReference type="GeneID" id="94546343"/>
<evidence type="ECO:0000256" key="5">
    <source>
        <dbReference type="ARBA" id="ARBA00022490"/>
    </source>
</evidence>
<proteinExistence type="inferred from homology"/>
<dbReference type="InterPro" id="IPR035926">
    <property type="entry name" value="NusB-like_sf"/>
</dbReference>
<protein>
    <recommendedName>
        <fullName evidence="4">16S rRNA (cytosine(967)-C(5))-methyltransferase</fullName>
        <ecNumber evidence="4">2.1.1.176</ecNumber>
    </recommendedName>
    <alternativeName>
        <fullName evidence="11">16S rRNA m5C967 methyltransferase</fullName>
    </alternativeName>
    <alternativeName>
        <fullName evidence="12">rRNA (cytosine-C(5)-)-methyltransferase RsmB</fullName>
    </alternativeName>
</protein>
<keyword evidence="7 14" id="KW-0489">Methyltransferase</keyword>
<comment type="catalytic activity">
    <reaction evidence="13">
        <text>cytidine(967) in 16S rRNA + S-adenosyl-L-methionine = 5-methylcytidine(967) in 16S rRNA + S-adenosyl-L-homocysteine + H(+)</text>
        <dbReference type="Rhea" id="RHEA:42748"/>
        <dbReference type="Rhea" id="RHEA-COMP:10219"/>
        <dbReference type="Rhea" id="RHEA-COMP:10220"/>
        <dbReference type="ChEBI" id="CHEBI:15378"/>
        <dbReference type="ChEBI" id="CHEBI:57856"/>
        <dbReference type="ChEBI" id="CHEBI:59789"/>
        <dbReference type="ChEBI" id="CHEBI:74483"/>
        <dbReference type="ChEBI" id="CHEBI:82748"/>
        <dbReference type="EC" id="2.1.1.176"/>
    </reaction>
</comment>
<evidence type="ECO:0000256" key="3">
    <source>
        <dbReference type="ARBA" id="ARBA00007494"/>
    </source>
</evidence>
<dbReference type="Pfam" id="PF22458">
    <property type="entry name" value="RsmF-B_ferredox"/>
    <property type="match status" value="1"/>
</dbReference>
<dbReference type="PRINTS" id="PR02008">
    <property type="entry name" value="RCMTFAMILY"/>
</dbReference>
<feature type="binding site" evidence="14">
    <location>
        <position position="342"/>
    </location>
    <ligand>
        <name>S-adenosyl-L-methionine</name>
        <dbReference type="ChEBI" id="CHEBI:59789"/>
    </ligand>
</feature>
<dbReference type="Gene3D" id="3.40.50.150">
    <property type="entry name" value="Vaccinia Virus protein VP39"/>
    <property type="match status" value="1"/>
</dbReference>
<dbReference type="NCBIfam" id="NF011494">
    <property type="entry name" value="PRK14902.1"/>
    <property type="match status" value="1"/>
</dbReference>
<keyword evidence="16" id="KW-1185">Reference proteome</keyword>
<dbReference type="Pfam" id="PF01189">
    <property type="entry name" value="Methyltr_RsmB-F"/>
    <property type="match status" value="1"/>
</dbReference>
<comment type="similarity">
    <text evidence="3 14">Belongs to the class I-like SAM-binding methyltransferase superfamily. RsmB/NOP family.</text>
</comment>
<evidence type="ECO:0000256" key="14">
    <source>
        <dbReference type="PROSITE-ProRule" id="PRU01023"/>
    </source>
</evidence>
<dbReference type="Gene3D" id="1.10.940.10">
    <property type="entry name" value="NusB-like"/>
    <property type="match status" value="1"/>
</dbReference>
<evidence type="ECO:0000256" key="6">
    <source>
        <dbReference type="ARBA" id="ARBA00022552"/>
    </source>
</evidence>
<comment type="function">
    <text evidence="1">Specifically methylates the cytosine at position 967 (m5C967) of 16S rRNA.</text>
</comment>
<dbReference type="OrthoDB" id="9810297at2"/>
<evidence type="ECO:0000256" key="11">
    <source>
        <dbReference type="ARBA" id="ARBA00030399"/>
    </source>
</evidence>
<evidence type="ECO:0000313" key="15">
    <source>
        <dbReference type="EMBL" id="RDL12345.1"/>
    </source>
</evidence>